<dbReference type="GO" id="GO:0004540">
    <property type="term" value="F:RNA nuclease activity"/>
    <property type="evidence" value="ECO:0007669"/>
    <property type="project" value="InterPro"/>
</dbReference>
<dbReference type="Proteomes" id="UP000582837">
    <property type="component" value="Unassembled WGS sequence"/>
</dbReference>
<dbReference type="RefSeq" id="WP_170035149.1">
    <property type="nucleotide sequence ID" value="NZ_JABDTL010000001.1"/>
</dbReference>
<evidence type="ECO:0000256" key="6">
    <source>
        <dbReference type="ARBA" id="ARBA00022842"/>
    </source>
</evidence>
<gene>
    <name evidence="8" type="primary">vapC</name>
    <name evidence="10" type="ORF">HNQ61_004741</name>
</gene>
<dbReference type="GO" id="GO:0000287">
    <property type="term" value="F:magnesium ion binding"/>
    <property type="evidence" value="ECO:0007669"/>
    <property type="project" value="UniProtKB-UniRule"/>
</dbReference>
<comment type="caution">
    <text evidence="10">The sequence shown here is derived from an EMBL/GenBank/DDBJ whole genome shotgun (WGS) entry which is preliminary data.</text>
</comment>
<dbReference type="Gene3D" id="3.40.50.1010">
    <property type="entry name" value="5'-nuclease"/>
    <property type="match status" value="1"/>
</dbReference>
<evidence type="ECO:0000256" key="8">
    <source>
        <dbReference type="HAMAP-Rule" id="MF_00265"/>
    </source>
</evidence>
<dbReference type="CDD" id="cd09871">
    <property type="entry name" value="PIN_MtVapC28-VapC30-like"/>
    <property type="match status" value="1"/>
</dbReference>
<evidence type="ECO:0000259" key="9">
    <source>
        <dbReference type="Pfam" id="PF01850"/>
    </source>
</evidence>
<evidence type="ECO:0000256" key="3">
    <source>
        <dbReference type="ARBA" id="ARBA00022722"/>
    </source>
</evidence>
<dbReference type="Pfam" id="PF01850">
    <property type="entry name" value="PIN"/>
    <property type="match status" value="1"/>
</dbReference>
<feature type="binding site" evidence="8">
    <location>
        <position position="4"/>
    </location>
    <ligand>
        <name>Mg(2+)</name>
        <dbReference type="ChEBI" id="CHEBI:18420"/>
    </ligand>
</feature>
<comment type="similarity">
    <text evidence="7 8">Belongs to the PINc/VapC protein family.</text>
</comment>
<dbReference type="GO" id="GO:0090729">
    <property type="term" value="F:toxin activity"/>
    <property type="evidence" value="ECO:0007669"/>
    <property type="project" value="UniProtKB-KW"/>
</dbReference>
<reference evidence="10 11" key="1">
    <citation type="submission" date="2020-08" db="EMBL/GenBank/DDBJ databases">
        <title>Genomic Encyclopedia of Type Strains, Phase IV (KMG-IV): sequencing the most valuable type-strain genomes for metagenomic binning, comparative biology and taxonomic classification.</title>
        <authorList>
            <person name="Goeker M."/>
        </authorList>
    </citation>
    <scope>NUCLEOTIDE SEQUENCE [LARGE SCALE GENOMIC DNA]</scope>
    <source>
        <strain evidence="10 11">DSM 29007</strain>
    </source>
</reference>
<dbReference type="EC" id="3.1.-.-" evidence="8"/>
<evidence type="ECO:0000313" key="10">
    <source>
        <dbReference type="EMBL" id="MBB6073074.1"/>
    </source>
</evidence>
<dbReference type="InterPro" id="IPR022907">
    <property type="entry name" value="VapC_family"/>
</dbReference>
<evidence type="ECO:0000256" key="5">
    <source>
        <dbReference type="ARBA" id="ARBA00022801"/>
    </source>
</evidence>
<keyword evidence="4 8" id="KW-0479">Metal-binding</keyword>
<comment type="function">
    <text evidence="8">Toxic component of a toxin-antitoxin (TA) system. An RNase.</text>
</comment>
<dbReference type="PANTHER" id="PTHR33653:SF1">
    <property type="entry name" value="RIBONUCLEASE VAPC2"/>
    <property type="match status" value="1"/>
</dbReference>
<dbReference type="HAMAP" id="MF_00265">
    <property type="entry name" value="VapC_Nob1"/>
    <property type="match status" value="1"/>
</dbReference>
<evidence type="ECO:0000313" key="11">
    <source>
        <dbReference type="Proteomes" id="UP000582837"/>
    </source>
</evidence>
<dbReference type="AlphaFoldDB" id="A0A841H519"/>
<proteinExistence type="inferred from homology"/>
<evidence type="ECO:0000256" key="4">
    <source>
        <dbReference type="ARBA" id="ARBA00022723"/>
    </source>
</evidence>
<keyword evidence="11" id="KW-1185">Reference proteome</keyword>
<evidence type="ECO:0000256" key="2">
    <source>
        <dbReference type="ARBA" id="ARBA00022649"/>
    </source>
</evidence>
<evidence type="ECO:0000256" key="7">
    <source>
        <dbReference type="ARBA" id="ARBA00038093"/>
    </source>
</evidence>
<dbReference type="InterPro" id="IPR029060">
    <property type="entry name" value="PIN-like_dom_sf"/>
</dbReference>
<dbReference type="EMBL" id="JACHIA010000021">
    <property type="protein sequence ID" value="MBB6073074.1"/>
    <property type="molecule type" value="Genomic_DNA"/>
</dbReference>
<organism evidence="10 11">
    <name type="scientific">Longimicrobium terrae</name>
    <dbReference type="NCBI Taxonomy" id="1639882"/>
    <lineage>
        <taxon>Bacteria</taxon>
        <taxon>Pseudomonadati</taxon>
        <taxon>Gemmatimonadota</taxon>
        <taxon>Longimicrobiia</taxon>
        <taxon>Longimicrobiales</taxon>
        <taxon>Longimicrobiaceae</taxon>
        <taxon>Longimicrobium</taxon>
    </lineage>
</organism>
<comment type="cofactor">
    <cofactor evidence="1 8">
        <name>Mg(2+)</name>
        <dbReference type="ChEBI" id="CHEBI:18420"/>
    </cofactor>
</comment>
<dbReference type="InterPro" id="IPR002716">
    <property type="entry name" value="PIN_dom"/>
</dbReference>
<feature type="domain" description="PIN" evidence="9">
    <location>
        <begin position="1"/>
        <end position="124"/>
    </location>
</feature>
<sequence length="136" mass="14801">MILDTSAVIAIILQEPQAGFLIARMQMASEVAIGTATLAECGVVLVTRKKGQWRSLLDEFFSRHEVAEIDFASRHWPVAAAAYARYGKGSGQGARLNFGDCLSYAMSRVEDRALLYIGNDFGKTDLDVISPPAGYL</sequence>
<evidence type="ECO:0000256" key="1">
    <source>
        <dbReference type="ARBA" id="ARBA00001946"/>
    </source>
</evidence>
<protein>
    <recommendedName>
        <fullName evidence="8">Ribonuclease VapC</fullName>
        <shortName evidence="8">RNase VapC</shortName>
        <ecNumber evidence="8">3.1.-.-</ecNumber>
    </recommendedName>
    <alternativeName>
        <fullName evidence="8">Toxin VapC</fullName>
    </alternativeName>
</protein>
<dbReference type="SUPFAM" id="SSF88723">
    <property type="entry name" value="PIN domain-like"/>
    <property type="match status" value="1"/>
</dbReference>
<dbReference type="PANTHER" id="PTHR33653">
    <property type="entry name" value="RIBONUCLEASE VAPC2"/>
    <property type="match status" value="1"/>
</dbReference>
<accession>A0A841H519</accession>
<dbReference type="InterPro" id="IPR050556">
    <property type="entry name" value="Type_II_TA_system_RNase"/>
</dbReference>
<dbReference type="GO" id="GO:0016787">
    <property type="term" value="F:hydrolase activity"/>
    <property type="evidence" value="ECO:0007669"/>
    <property type="project" value="UniProtKB-KW"/>
</dbReference>
<keyword evidence="5 8" id="KW-0378">Hydrolase</keyword>
<feature type="binding site" evidence="8">
    <location>
        <position position="100"/>
    </location>
    <ligand>
        <name>Mg(2+)</name>
        <dbReference type="ChEBI" id="CHEBI:18420"/>
    </ligand>
</feature>
<keyword evidence="2 8" id="KW-1277">Toxin-antitoxin system</keyword>
<keyword evidence="3 8" id="KW-0540">Nuclease</keyword>
<keyword evidence="6 8" id="KW-0460">Magnesium</keyword>
<keyword evidence="8" id="KW-0800">Toxin</keyword>
<name>A0A841H519_9BACT</name>